<dbReference type="EMBL" id="OZ034813">
    <property type="protein sequence ID" value="CAL1352027.1"/>
    <property type="molecule type" value="Genomic_DNA"/>
</dbReference>
<protein>
    <submittedName>
        <fullName evidence="1">Uncharacterized protein</fullName>
    </submittedName>
</protein>
<dbReference type="Proteomes" id="UP001497516">
    <property type="component" value="Chromosome 1"/>
</dbReference>
<evidence type="ECO:0000313" key="1">
    <source>
        <dbReference type="EMBL" id="CAL1352027.1"/>
    </source>
</evidence>
<proteinExistence type="predicted"/>
<name>A0AAV2C6U4_9ROSI</name>
<reference evidence="1 2" key="1">
    <citation type="submission" date="2024-04" db="EMBL/GenBank/DDBJ databases">
        <authorList>
            <person name="Fracassetti M."/>
        </authorList>
    </citation>
    <scope>NUCLEOTIDE SEQUENCE [LARGE SCALE GENOMIC DNA]</scope>
</reference>
<sequence length="100" mass="11232">MRSPIVAKINGSVGDYRGHERPAIPSASNHCFAILDLKDVDGSSRSIDQWHHRRPLPTPPFYQKGTLDYSSCLGRYKFKLGVIGHKLYVFASSAHNYICL</sequence>
<organism evidence="1 2">
    <name type="scientific">Linum trigynum</name>
    <dbReference type="NCBI Taxonomy" id="586398"/>
    <lineage>
        <taxon>Eukaryota</taxon>
        <taxon>Viridiplantae</taxon>
        <taxon>Streptophyta</taxon>
        <taxon>Embryophyta</taxon>
        <taxon>Tracheophyta</taxon>
        <taxon>Spermatophyta</taxon>
        <taxon>Magnoliopsida</taxon>
        <taxon>eudicotyledons</taxon>
        <taxon>Gunneridae</taxon>
        <taxon>Pentapetalae</taxon>
        <taxon>rosids</taxon>
        <taxon>fabids</taxon>
        <taxon>Malpighiales</taxon>
        <taxon>Linaceae</taxon>
        <taxon>Linum</taxon>
    </lineage>
</organism>
<gene>
    <name evidence="1" type="ORF">LTRI10_LOCUS26</name>
</gene>
<keyword evidence="2" id="KW-1185">Reference proteome</keyword>
<evidence type="ECO:0000313" key="2">
    <source>
        <dbReference type="Proteomes" id="UP001497516"/>
    </source>
</evidence>
<accession>A0AAV2C6U4</accession>
<dbReference type="AlphaFoldDB" id="A0AAV2C6U4"/>